<keyword evidence="2 3" id="KW-0040">ANK repeat</keyword>
<dbReference type="EMBL" id="MOOE01000046">
    <property type="protein sequence ID" value="KAK1502838.1"/>
    <property type="molecule type" value="Genomic_DNA"/>
</dbReference>
<evidence type="ECO:0000256" key="3">
    <source>
        <dbReference type="PROSITE-ProRule" id="PRU00023"/>
    </source>
</evidence>
<dbReference type="InterPro" id="IPR002110">
    <property type="entry name" value="Ankyrin_rpt"/>
</dbReference>
<keyword evidence="1" id="KW-0677">Repeat</keyword>
<dbReference type="PROSITE" id="PS50297">
    <property type="entry name" value="ANK_REP_REGION"/>
    <property type="match status" value="1"/>
</dbReference>
<proteinExistence type="predicted"/>
<feature type="repeat" description="ANK" evidence="3">
    <location>
        <begin position="162"/>
        <end position="195"/>
    </location>
</feature>
<gene>
    <name evidence="4" type="ORF">CCOS01_17106</name>
</gene>
<evidence type="ECO:0000256" key="2">
    <source>
        <dbReference type="ARBA" id="ARBA00023043"/>
    </source>
</evidence>
<evidence type="ECO:0000256" key="1">
    <source>
        <dbReference type="ARBA" id="ARBA00022737"/>
    </source>
</evidence>
<dbReference type="InterPro" id="IPR001412">
    <property type="entry name" value="aa-tRNA-synth_I_CS"/>
</dbReference>
<protein>
    <recommendedName>
        <fullName evidence="6">Ankyrin repeat protein</fullName>
    </recommendedName>
</protein>
<dbReference type="InterPro" id="IPR050745">
    <property type="entry name" value="Multifunctional_regulatory"/>
</dbReference>
<sequence>MARIPLEIVWQVFGCCEAPTQSSFPRCCRAWNTFFGPLLYQDNVRYHGSSAVFKTIASCQDDDIAVRTLQAASKAGADFDSPLSMALPELCHETVFSVTPLYLAASTGRERIATFLLEQNVDVDGAPDLQLRTPLFIALMKKNASLSLTLLRRGANLESSSFGINALHQAAAAGLKEVVSYLVEERGMDINAGDRNGDTPLIHSLLSTAPADIISHLKRHHADVNKPTTIEAWHVSPLSLACEEGLFGVAQSLLRAGADATGGTDRLVPGADLHLGHYVQYPLELALFAQTRRGDGRTLLEKRELLEKLLAAGADPNVTVCISARSNWTGPLLMKLVRSKQRWATDFLLSTGRVEIDRRDSRGATSLTWSLSTSHGDARMASVLLRYGAQPEASHLRKVIGTLQLLTAVTDYWGLITVLTKEPKLLAVFRALYTHCFHAALRRRDATASSFLRESPRPVVRLVTEMCKLNISLTRTGVFKMIKLRSGGNWHNGPIIPGLFS</sequence>
<feature type="repeat" description="ANK" evidence="3">
    <location>
        <begin position="96"/>
        <end position="128"/>
    </location>
</feature>
<dbReference type="PROSITE" id="PS00178">
    <property type="entry name" value="AA_TRNA_LIGASE_I"/>
    <property type="match status" value="1"/>
</dbReference>
<evidence type="ECO:0008006" key="6">
    <source>
        <dbReference type="Google" id="ProtNLM"/>
    </source>
</evidence>
<accession>A0AAJ0DR45</accession>
<name>A0AAJ0DR45_9PEZI</name>
<dbReference type="Pfam" id="PF12796">
    <property type="entry name" value="Ank_2"/>
    <property type="match status" value="1"/>
</dbReference>
<dbReference type="GeneID" id="85348787"/>
<dbReference type="InterPro" id="IPR036770">
    <property type="entry name" value="Ankyrin_rpt-contain_sf"/>
</dbReference>
<dbReference type="AlphaFoldDB" id="A0AAJ0DR45"/>
<dbReference type="SMART" id="SM00248">
    <property type="entry name" value="ANK"/>
    <property type="match status" value="7"/>
</dbReference>
<dbReference type="PANTHER" id="PTHR24189">
    <property type="entry name" value="MYOTROPHIN"/>
    <property type="match status" value="1"/>
</dbReference>
<dbReference type="Pfam" id="PF00023">
    <property type="entry name" value="Ank"/>
    <property type="match status" value="1"/>
</dbReference>
<dbReference type="Gene3D" id="1.25.40.20">
    <property type="entry name" value="Ankyrin repeat-containing domain"/>
    <property type="match status" value="2"/>
</dbReference>
<keyword evidence="5" id="KW-1185">Reference proteome</keyword>
<dbReference type="PANTHER" id="PTHR24189:SF50">
    <property type="entry name" value="ANKYRIN REPEAT AND SOCS BOX PROTEIN 2"/>
    <property type="match status" value="1"/>
</dbReference>
<organism evidence="4 5">
    <name type="scientific">Colletotrichum costaricense</name>
    <dbReference type="NCBI Taxonomy" id="1209916"/>
    <lineage>
        <taxon>Eukaryota</taxon>
        <taxon>Fungi</taxon>
        <taxon>Dikarya</taxon>
        <taxon>Ascomycota</taxon>
        <taxon>Pezizomycotina</taxon>
        <taxon>Sordariomycetes</taxon>
        <taxon>Hypocreomycetidae</taxon>
        <taxon>Glomerellales</taxon>
        <taxon>Glomerellaceae</taxon>
        <taxon>Colletotrichum</taxon>
        <taxon>Colletotrichum acutatum species complex</taxon>
    </lineage>
</organism>
<dbReference type="GO" id="GO:0004812">
    <property type="term" value="F:aminoacyl-tRNA ligase activity"/>
    <property type="evidence" value="ECO:0007669"/>
    <property type="project" value="InterPro"/>
</dbReference>
<dbReference type="SUPFAM" id="SSF48403">
    <property type="entry name" value="Ankyrin repeat"/>
    <property type="match status" value="2"/>
</dbReference>
<dbReference type="RefSeq" id="XP_060304207.1">
    <property type="nucleotide sequence ID" value="XM_060465240.1"/>
</dbReference>
<reference evidence="4 5" key="1">
    <citation type="submission" date="2016-10" db="EMBL/GenBank/DDBJ databases">
        <title>The genome sequence of Colletotrichum fioriniae PJ7.</title>
        <authorList>
            <person name="Baroncelli R."/>
        </authorList>
    </citation>
    <scope>NUCLEOTIDE SEQUENCE [LARGE SCALE GENOMIC DNA]</scope>
    <source>
        <strain evidence="4 5">IMI 309622</strain>
    </source>
</reference>
<dbReference type="Proteomes" id="UP001240678">
    <property type="component" value="Unassembled WGS sequence"/>
</dbReference>
<comment type="caution">
    <text evidence="4">The sequence shown here is derived from an EMBL/GenBank/DDBJ whole genome shotgun (WGS) entry which is preliminary data.</text>
</comment>
<dbReference type="PROSITE" id="PS50088">
    <property type="entry name" value="ANK_REPEAT"/>
    <property type="match status" value="2"/>
</dbReference>
<evidence type="ECO:0000313" key="5">
    <source>
        <dbReference type="Proteomes" id="UP001240678"/>
    </source>
</evidence>
<evidence type="ECO:0000313" key="4">
    <source>
        <dbReference type="EMBL" id="KAK1502838.1"/>
    </source>
</evidence>
<dbReference type="GO" id="GO:0006418">
    <property type="term" value="P:tRNA aminoacylation for protein translation"/>
    <property type="evidence" value="ECO:0007669"/>
    <property type="project" value="InterPro"/>
</dbReference>
<dbReference type="GO" id="GO:0005524">
    <property type="term" value="F:ATP binding"/>
    <property type="evidence" value="ECO:0007669"/>
    <property type="project" value="InterPro"/>
</dbReference>